<proteinExistence type="predicted"/>
<gene>
    <name evidence="3" type="ORF">U5822_09280</name>
</gene>
<evidence type="ECO:0000256" key="2">
    <source>
        <dbReference type="SAM" id="SignalP"/>
    </source>
</evidence>
<keyword evidence="2" id="KW-0732">Signal</keyword>
<sequence>MHKKSIACFLSSVFILSACGGGSGGSTSSSENVASASGKVIDGYISGATVFLDLNFNGVLDAGEPQTVSGDFGDYTLQLSSADRQCLGYAPLVVDVPAGAIDEDQGEVDEPYQMVFAPPFEQVSDREFFNISPLTSVLWTAIQDELNADLTDLTCADVLDQEQKREQLRSILETSIVEVVSHYNISEAQLFSDFVANGDVATQAKAISIVKGLKKSFAETARLKNEYPNALLVRADYHQFDERDAGDQYPDAWYLEFHLINETRQIFRLDKVSDDLSEVVRPIIYGEVGRLEEGDLSYYDSFEFESRGGDGSNYSCDSKEGVITVQDGKTYELTNLVNKQATEFAECQAVDFTTETYMRYAFVEFSDGTSDYSSQFIYLPPDTDLMPLSDWLGLKSQLDTLDSAVLVDTYEGLPYGYSEIGMGGADSWHKRKAYQEGENQVALYKNDSGQYEKTTTYPDGTRTTECSSDGENWEPCS</sequence>
<reference evidence="3 4" key="1">
    <citation type="submission" date="2023-12" db="EMBL/GenBank/DDBJ databases">
        <title>Marinobacter qingdaonensis sp. nov., isolated from the intertidal sediment of Qingdao, PR China.</title>
        <authorList>
            <person name="Li Y."/>
        </authorList>
    </citation>
    <scope>NUCLEOTIDE SEQUENCE [LARGE SCALE GENOMIC DNA]</scope>
    <source>
        <strain evidence="3 4">ASW11-75</strain>
    </source>
</reference>
<feature type="chain" id="PRO_5046472652" description="Lipoprotein" evidence="2">
    <location>
        <begin position="21"/>
        <end position="477"/>
    </location>
</feature>
<feature type="region of interest" description="Disordered" evidence="1">
    <location>
        <begin position="450"/>
        <end position="477"/>
    </location>
</feature>
<protein>
    <recommendedName>
        <fullName evidence="5">Lipoprotein</fullName>
    </recommendedName>
</protein>
<dbReference type="PROSITE" id="PS51257">
    <property type="entry name" value="PROKAR_LIPOPROTEIN"/>
    <property type="match status" value="1"/>
</dbReference>
<evidence type="ECO:0000256" key="1">
    <source>
        <dbReference type="SAM" id="MobiDB-lite"/>
    </source>
</evidence>
<feature type="compositionally biased region" description="Polar residues" evidence="1">
    <location>
        <begin position="450"/>
        <end position="470"/>
    </location>
</feature>
<dbReference type="RefSeq" id="WP_322855347.1">
    <property type="nucleotide sequence ID" value="NZ_JAYDCJ010000003.1"/>
</dbReference>
<evidence type="ECO:0000313" key="4">
    <source>
        <dbReference type="Proteomes" id="UP001305746"/>
    </source>
</evidence>
<accession>A0ABU5NYP8</accession>
<evidence type="ECO:0000313" key="3">
    <source>
        <dbReference type="EMBL" id="MEA1080862.1"/>
    </source>
</evidence>
<evidence type="ECO:0008006" key="5">
    <source>
        <dbReference type="Google" id="ProtNLM"/>
    </source>
</evidence>
<feature type="signal peptide" evidence="2">
    <location>
        <begin position="1"/>
        <end position="20"/>
    </location>
</feature>
<dbReference type="EMBL" id="JAYDCJ010000003">
    <property type="protein sequence ID" value="MEA1080862.1"/>
    <property type="molecule type" value="Genomic_DNA"/>
</dbReference>
<keyword evidence="4" id="KW-1185">Reference proteome</keyword>
<name>A0ABU5NYP8_9GAMM</name>
<organism evidence="3 4">
    <name type="scientific">Marinobacter qingdaonensis</name>
    <dbReference type="NCBI Taxonomy" id="3108486"/>
    <lineage>
        <taxon>Bacteria</taxon>
        <taxon>Pseudomonadati</taxon>
        <taxon>Pseudomonadota</taxon>
        <taxon>Gammaproteobacteria</taxon>
        <taxon>Pseudomonadales</taxon>
        <taxon>Marinobacteraceae</taxon>
        <taxon>Marinobacter</taxon>
    </lineage>
</organism>
<dbReference type="Proteomes" id="UP001305746">
    <property type="component" value="Unassembled WGS sequence"/>
</dbReference>
<comment type="caution">
    <text evidence="3">The sequence shown here is derived from an EMBL/GenBank/DDBJ whole genome shotgun (WGS) entry which is preliminary data.</text>
</comment>